<dbReference type="PROSITE" id="PS51006">
    <property type="entry name" value="PABS_2"/>
    <property type="match status" value="1"/>
</dbReference>
<dbReference type="PANTHER" id="PTHR11558">
    <property type="entry name" value="SPERMIDINE/SPERMINE SYNTHASE"/>
    <property type="match status" value="1"/>
</dbReference>
<dbReference type="Pfam" id="PF01564">
    <property type="entry name" value="Spermine_synth"/>
    <property type="match status" value="1"/>
</dbReference>
<dbReference type="InterPro" id="IPR037163">
    <property type="entry name" value="Spermidine_synt_N_sf"/>
</dbReference>
<dbReference type="SUPFAM" id="SSF53335">
    <property type="entry name" value="S-adenosyl-L-methionine-dependent methyltransferases"/>
    <property type="match status" value="1"/>
</dbReference>
<dbReference type="Gene3D" id="2.30.140.10">
    <property type="entry name" value="Spermidine synthase, tetramerisation domain"/>
    <property type="match status" value="1"/>
</dbReference>
<dbReference type="NCBIfam" id="TIGR00417">
    <property type="entry name" value="speE"/>
    <property type="match status" value="1"/>
</dbReference>
<dbReference type="Pfam" id="PF17284">
    <property type="entry name" value="Spermine_synt_N"/>
    <property type="match status" value="1"/>
</dbReference>
<comment type="caution">
    <text evidence="7">The sequence shown here is derived from an EMBL/GenBank/DDBJ whole genome shotgun (WGS) entry which is preliminary data.</text>
</comment>
<name>A0AA39CXB1_9EURO</name>
<dbReference type="GO" id="GO:0008295">
    <property type="term" value="P:spermidine biosynthetic process"/>
    <property type="evidence" value="ECO:0007669"/>
    <property type="project" value="TreeGrafter"/>
</dbReference>
<feature type="active site" description="Proton acceptor" evidence="3">
    <location>
        <position position="197"/>
    </location>
</feature>
<dbReference type="HAMAP" id="MF_00198">
    <property type="entry name" value="Spermidine_synth"/>
    <property type="match status" value="1"/>
</dbReference>
<evidence type="ECO:0000256" key="5">
    <source>
        <dbReference type="SAM" id="MobiDB-lite"/>
    </source>
</evidence>
<dbReference type="GO" id="GO:0004766">
    <property type="term" value="F:spermidine synthase activity"/>
    <property type="evidence" value="ECO:0007669"/>
    <property type="project" value="TreeGrafter"/>
</dbReference>
<evidence type="ECO:0000313" key="7">
    <source>
        <dbReference type="EMBL" id="KAJ9631456.1"/>
    </source>
</evidence>
<feature type="domain" description="PABS" evidence="6">
    <location>
        <begin position="42"/>
        <end position="278"/>
    </location>
</feature>
<evidence type="ECO:0000256" key="2">
    <source>
        <dbReference type="ARBA" id="ARBA00022679"/>
    </source>
</evidence>
<dbReference type="NCBIfam" id="NF002010">
    <property type="entry name" value="PRK00811.1"/>
    <property type="match status" value="1"/>
</dbReference>
<dbReference type="PANTHER" id="PTHR11558:SF11">
    <property type="entry name" value="SPERMIDINE SYNTHASE"/>
    <property type="match status" value="1"/>
</dbReference>
<reference evidence="7" key="1">
    <citation type="submission" date="2022-10" db="EMBL/GenBank/DDBJ databases">
        <title>Culturing micro-colonial fungi from biological soil crusts in the Mojave desert and describing Neophaeococcomyces mojavensis, and introducing the new genera and species Taxawa tesnikishii.</title>
        <authorList>
            <person name="Kurbessoian T."/>
            <person name="Stajich J.E."/>
        </authorList>
    </citation>
    <scope>NUCLEOTIDE SEQUENCE</scope>
    <source>
        <strain evidence="7">TK_35</strain>
    </source>
</reference>
<dbReference type="CDD" id="cd02440">
    <property type="entry name" value="AdoMet_MTases"/>
    <property type="match status" value="1"/>
</dbReference>
<dbReference type="EMBL" id="JAPDRN010000057">
    <property type="protein sequence ID" value="KAJ9631456.1"/>
    <property type="molecule type" value="Genomic_DNA"/>
</dbReference>
<feature type="region of interest" description="Disordered" evidence="5">
    <location>
        <begin position="1"/>
        <end position="30"/>
    </location>
</feature>
<evidence type="ECO:0000256" key="4">
    <source>
        <dbReference type="RuleBase" id="RU003836"/>
    </source>
</evidence>
<dbReference type="AlphaFoldDB" id="A0AA39CXB1"/>
<organism evidence="7">
    <name type="scientific">Knufia peltigerae</name>
    <dbReference type="NCBI Taxonomy" id="1002370"/>
    <lineage>
        <taxon>Eukaryota</taxon>
        <taxon>Fungi</taxon>
        <taxon>Dikarya</taxon>
        <taxon>Ascomycota</taxon>
        <taxon>Pezizomycotina</taxon>
        <taxon>Eurotiomycetes</taxon>
        <taxon>Chaetothyriomycetidae</taxon>
        <taxon>Chaetothyriales</taxon>
        <taxon>Trichomeriaceae</taxon>
        <taxon>Knufia</taxon>
    </lineage>
</organism>
<keyword evidence="3" id="KW-0620">Polyamine biosynthesis</keyword>
<evidence type="ECO:0000259" key="6">
    <source>
        <dbReference type="PROSITE" id="PS51006"/>
    </source>
</evidence>
<dbReference type="InterPro" id="IPR030374">
    <property type="entry name" value="PABS"/>
</dbReference>
<accession>A0AA39CXB1</accession>
<keyword evidence="2 3" id="KW-0808">Transferase</keyword>
<proteinExistence type="inferred from homology"/>
<protein>
    <recommendedName>
        <fullName evidence="6">PABS domain-containing protein</fullName>
    </recommendedName>
</protein>
<dbReference type="InterPro" id="IPR035246">
    <property type="entry name" value="Spermidine_synt_N"/>
</dbReference>
<comment type="similarity">
    <text evidence="1 4">Belongs to the spermidine/spermine synthase family.</text>
</comment>
<dbReference type="InterPro" id="IPR030373">
    <property type="entry name" value="PABS_CS"/>
</dbReference>
<gene>
    <name evidence="7" type="ORF">H2204_008183</name>
</gene>
<dbReference type="PROSITE" id="PS01330">
    <property type="entry name" value="PABS_1"/>
    <property type="match status" value="1"/>
</dbReference>
<evidence type="ECO:0000256" key="1">
    <source>
        <dbReference type="ARBA" id="ARBA00007867"/>
    </source>
</evidence>
<dbReference type="InterPro" id="IPR029063">
    <property type="entry name" value="SAM-dependent_MTases_sf"/>
</dbReference>
<sequence>MRARARGRSEPERADPSGCVAPRLQPGSIPSEQECFPMTDNSNWYIEHFERTGSAIGYRITGKLDEVQSPFQKIEIFQTTDWGNLMTIDGAIMLTSKDNFFYHEMISHPVLFTHAAPKRVVIIGGGDCGTLREVLKHKGVESVTQCDIDEQVTVMARKHFPELCDSNNDPRAELMFDDGVAYMANCPAGSVDVVIVDSTDPVGPGEGLFNKAFYESCFKALKDDGILVQQSESPLMQLDLINEMRTEMGKAGFGSFKTLPFPQPCYPTGWWSVTLARKGDSSFDFRQADSAAKTFDTLYYTAALHTGVLVTPPFVKAALK</sequence>
<dbReference type="InterPro" id="IPR001045">
    <property type="entry name" value="Spermi_synthase"/>
</dbReference>
<dbReference type="GO" id="GO:0005829">
    <property type="term" value="C:cytosol"/>
    <property type="evidence" value="ECO:0007669"/>
    <property type="project" value="TreeGrafter"/>
</dbReference>
<dbReference type="Gene3D" id="3.40.50.150">
    <property type="entry name" value="Vaccinia Virus protein VP39"/>
    <property type="match status" value="1"/>
</dbReference>
<evidence type="ECO:0000256" key="3">
    <source>
        <dbReference type="PROSITE-ProRule" id="PRU00354"/>
    </source>
</evidence>